<keyword evidence="2" id="KW-0560">Oxidoreductase</keyword>
<evidence type="ECO:0000313" key="5">
    <source>
        <dbReference type="Proteomes" id="UP000298468"/>
    </source>
</evidence>
<dbReference type="NCBIfam" id="NF004513">
    <property type="entry name" value="PRK05854.1"/>
    <property type="match status" value="1"/>
</dbReference>
<organism evidence="4 5">
    <name type="scientific">Cryobacterium lactosi</name>
    <dbReference type="NCBI Taxonomy" id="1259202"/>
    <lineage>
        <taxon>Bacteria</taxon>
        <taxon>Bacillati</taxon>
        <taxon>Actinomycetota</taxon>
        <taxon>Actinomycetes</taxon>
        <taxon>Micrococcales</taxon>
        <taxon>Microbacteriaceae</taxon>
        <taxon>Cryobacterium</taxon>
    </lineage>
</organism>
<dbReference type="PANTHER" id="PTHR24320">
    <property type="entry name" value="RETINOL DEHYDROGENASE"/>
    <property type="match status" value="1"/>
</dbReference>
<keyword evidence="5" id="KW-1185">Reference proteome</keyword>
<reference evidence="4 5" key="1">
    <citation type="submission" date="2019-03" db="EMBL/GenBank/DDBJ databases">
        <title>Genomics of glacier-inhabiting Cryobacterium strains.</title>
        <authorList>
            <person name="Liu Q."/>
            <person name="Xin Y.-H."/>
        </authorList>
    </citation>
    <scope>NUCLEOTIDE SEQUENCE [LARGE SCALE GENOMIC DNA]</scope>
    <source>
        <strain evidence="4 5">Sr59</strain>
    </source>
</reference>
<sequence>MEPKLGFGWTEEEIPDLTGTTAVVTGANSGLGFVTATQLAAHGASVTLAVRDAARGAAAVERMRAGLPDAVLTVRVLDLASLASIAAFADEFTAATGRLDLLVNNAGVMNLPQRQTADGFEMQFGTNHLGHFALTGRLLPLLLAAPDARVVTLSSTVHRIGKMNFDDLMGARRYRPWPAYGQSKLANLLFTSELQRKATAAKLSLRAMAAHPGFALTNLQTVGPTMRGSKATTRRSRLTAALIRELAQPAGWGALPTLFAATVPDLAGNSFVGPEGFGQQHGHPVPVTRSKRAENSGDALRLWAQSERLTGVNYDFTGRSRNDSWRG</sequence>
<dbReference type="RefSeq" id="WP_134639518.1">
    <property type="nucleotide sequence ID" value="NZ_SOHM01000007.1"/>
</dbReference>
<dbReference type="Pfam" id="PF00106">
    <property type="entry name" value="adh_short"/>
    <property type="match status" value="1"/>
</dbReference>
<dbReference type="OrthoDB" id="4577644at2"/>
<dbReference type="InterPro" id="IPR002347">
    <property type="entry name" value="SDR_fam"/>
</dbReference>
<dbReference type="GO" id="GO:0016491">
    <property type="term" value="F:oxidoreductase activity"/>
    <property type="evidence" value="ECO:0007669"/>
    <property type="project" value="UniProtKB-KW"/>
</dbReference>
<dbReference type="SUPFAM" id="SSF51735">
    <property type="entry name" value="NAD(P)-binding Rossmann-fold domains"/>
    <property type="match status" value="1"/>
</dbReference>
<dbReference type="AlphaFoldDB" id="A0A4V3IXY7"/>
<dbReference type="InterPro" id="IPR036291">
    <property type="entry name" value="NAD(P)-bd_dom_sf"/>
</dbReference>
<protein>
    <submittedName>
        <fullName evidence="4">SDR family NAD(P)-dependent oxidoreductase</fullName>
    </submittedName>
</protein>
<dbReference type="PRINTS" id="PR00081">
    <property type="entry name" value="GDHRDH"/>
</dbReference>
<dbReference type="Proteomes" id="UP000298468">
    <property type="component" value="Unassembled WGS sequence"/>
</dbReference>
<name>A0A4V3IXY7_9MICO</name>
<evidence type="ECO:0000313" key="4">
    <source>
        <dbReference type="EMBL" id="TFD94094.1"/>
    </source>
</evidence>
<dbReference type="EMBL" id="SOHM01000007">
    <property type="protein sequence ID" value="TFD94094.1"/>
    <property type="molecule type" value="Genomic_DNA"/>
</dbReference>
<dbReference type="NCBIfam" id="NF004846">
    <property type="entry name" value="PRK06197.1"/>
    <property type="match status" value="1"/>
</dbReference>
<evidence type="ECO:0000256" key="3">
    <source>
        <dbReference type="RuleBase" id="RU000363"/>
    </source>
</evidence>
<dbReference type="PANTHER" id="PTHR24320:SF148">
    <property type="entry name" value="NAD(P)-BINDING ROSSMANN-FOLD SUPERFAMILY PROTEIN"/>
    <property type="match status" value="1"/>
</dbReference>
<accession>A0A4V3IXY7</accession>
<gene>
    <name evidence="4" type="ORF">E3T61_03645</name>
</gene>
<evidence type="ECO:0000256" key="2">
    <source>
        <dbReference type="ARBA" id="ARBA00023002"/>
    </source>
</evidence>
<evidence type="ECO:0000256" key="1">
    <source>
        <dbReference type="ARBA" id="ARBA00006484"/>
    </source>
</evidence>
<dbReference type="PRINTS" id="PR00080">
    <property type="entry name" value="SDRFAMILY"/>
</dbReference>
<comment type="caution">
    <text evidence="4">The sequence shown here is derived from an EMBL/GenBank/DDBJ whole genome shotgun (WGS) entry which is preliminary data.</text>
</comment>
<dbReference type="Gene3D" id="3.40.50.720">
    <property type="entry name" value="NAD(P)-binding Rossmann-like Domain"/>
    <property type="match status" value="1"/>
</dbReference>
<comment type="similarity">
    <text evidence="1 3">Belongs to the short-chain dehydrogenases/reductases (SDR) family.</text>
</comment>
<proteinExistence type="inferred from homology"/>